<gene>
    <name evidence="3" type="ORF">HGRIS_000050</name>
</gene>
<feature type="region of interest" description="Disordered" evidence="1">
    <location>
        <begin position="48"/>
        <end position="105"/>
    </location>
</feature>
<evidence type="ECO:0000313" key="3">
    <source>
        <dbReference type="EMBL" id="KAL0957866.1"/>
    </source>
</evidence>
<evidence type="ECO:0000313" key="4">
    <source>
        <dbReference type="Proteomes" id="UP001556367"/>
    </source>
</evidence>
<feature type="signal peptide" evidence="2">
    <location>
        <begin position="1"/>
        <end position="20"/>
    </location>
</feature>
<evidence type="ECO:0000256" key="1">
    <source>
        <dbReference type="SAM" id="MobiDB-lite"/>
    </source>
</evidence>
<protein>
    <submittedName>
        <fullName evidence="3">Uncharacterized protein</fullName>
    </submittedName>
</protein>
<sequence>MFLGPLHLTCLVLVDLKLLAFNHLVGLSRFCTISPVIALKMKMPADTSSLDASRASNNSTTSSAQTQGSTVPQSPLNGATSQTSTNNSSEPTAAPPPPEDEHKLPFRATLGCVAMNKLYETASPVVIELLSRTKWP</sequence>
<keyword evidence="2" id="KW-0732">Signal</keyword>
<name>A0ABR3JS15_9AGAR</name>
<feature type="compositionally biased region" description="Low complexity" evidence="1">
    <location>
        <begin position="52"/>
        <end position="70"/>
    </location>
</feature>
<accession>A0ABR3JS15</accession>
<feature type="chain" id="PRO_5046934245" evidence="2">
    <location>
        <begin position="21"/>
        <end position="136"/>
    </location>
</feature>
<feature type="compositionally biased region" description="Polar residues" evidence="1">
    <location>
        <begin position="71"/>
        <end position="85"/>
    </location>
</feature>
<proteinExistence type="predicted"/>
<keyword evidence="4" id="KW-1185">Reference proteome</keyword>
<dbReference type="EMBL" id="JASNQZ010000004">
    <property type="protein sequence ID" value="KAL0957866.1"/>
    <property type="molecule type" value="Genomic_DNA"/>
</dbReference>
<comment type="caution">
    <text evidence="3">The sequence shown here is derived from an EMBL/GenBank/DDBJ whole genome shotgun (WGS) entry which is preliminary data.</text>
</comment>
<reference evidence="4" key="1">
    <citation type="submission" date="2024-06" db="EMBL/GenBank/DDBJ databases">
        <title>Multi-omics analyses provide insights into the biosynthesis of the anticancer antibiotic pleurotin in Hohenbuehelia grisea.</title>
        <authorList>
            <person name="Weaver J.A."/>
            <person name="Alberti F."/>
        </authorList>
    </citation>
    <scope>NUCLEOTIDE SEQUENCE [LARGE SCALE GENOMIC DNA]</scope>
    <source>
        <strain evidence="4">T-177</strain>
    </source>
</reference>
<dbReference type="Proteomes" id="UP001556367">
    <property type="component" value="Unassembled WGS sequence"/>
</dbReference>
<evidence type="ECO:0000256" key="2">
    <source>
        <dbReference type="SAM" id="SignalP"/>
    </source>
</evidence>
<organism evidence="3 4">
    <name type="scientific">Hohenbuehelia grisea</name>
    <dbReference type="NCBI Taxonomy" id="104357"/>
    <lineage>
        <taxon>Eukaryota</taxon>
        <taxon>Fungi</taxon>
        <taxon>Dikarya</taxon>
        <taxon>Basidiomycota</taxon>
        <taxon>Agaricomycotina</taxon>
        <taxon>Agaricomycetes</taxon>
        <taxon>Agaricomycetidae</taxon>
        <taxon>Agaricales</taxon>
        <taxon>Pleurotineae</taxon>
        <taxon>Pleurotaceae</taxon>
        <taxon>Hohenbuehelia</taxon>
    </lineage>
</organism>